<sequence>MNISNIRESSEDFHLLETTGRTQSATMTLKPGEASSDQLEVHPHSDQVLLVLEGEVVAEVDGERQVMQKGDCITIPADVRHRFINEGHETVFTFTVYGPPAYETGDPS</sequence>
<dbReference type="EMBL" id="BKAG01000054">
    <property type="protein sequence ID" value="GEP45611.1"/>
    <property type="molecule type" value="Genomic_DNA"/>
</dbReference>
<name>A0A512MGY7_9BACT</name>
<evidence type="ECO:0000256" key="1">
    <source>
        <dbReference type="ARBA" id="ARBA00022723"/>
    </source>
</evidence>
<evidence type="ECO:0000313" key="4">
    <source>
        <dbReference type="EMBL" id="GEP45611.1"/>
    </source>
</evidence>
<dbReference type="PANTHER" id="PTHR35848:SF6">
    <property type="entry name" value="CUPIN TYPE-2 DOMAIN-CONTAINING PROTEIN"/>
    <property type="match status" value="1"/>
</dbReference>
<comment type="caution">
    <text evidence="4">The sequence shown here is derived from an EMBL/GenBank/DDBJ whole genome shotgun (WGS) entry which is preliminary data.</text>
</comment>
<organism evidence="4 5">
    <name type="scientific">Brevifollis gellanilyticus</name>
    <dbReference type="NCBI Taxonomy" id="748831"/>
    <lineage>
        <taxon>Bacteria</taxon>
        <taxon>Pseudomonadati</taxon>
        <taxon>Verrucomicrobiota</taxon>
        <taxon>Verrucomicrobiia</taxon>
        <taxon>Verrucomicrobiales</taxon>
        <taxon>Verrucomicrobiaceae</taxon>
    </lineage>
</organism>
<dbReference type="OrthoDB" id="9797047at2"/>
<dbReference type="Pfam" id="PF07883">
    <property type="entry name" value="Cupin_2"/>
    <property type="match status" value="1"/>
</dbReference>
<dbReference type="PANTHER" id="PTHR35848">
    <property type="entry name" value="OXALATE-BINDING PROTEIN"/>
    <property type="match status" value="1"/>
</dbReference>
<dbReference type="Gene3D" id="2.60.120.10">
    <property type="entry name" value="Jelly Rolls"/>
    <property type="match status" value="1"/>
</dbReference>
<keyword evidence="1" id="KW-0479">Metal-binding</keyword>
<dbReference type="InterPro" id="IPR011051">
    <property type="entry name" value="RmlC_Cupin_sf"/>
</dbReference>
<dbReference type="RefSeq" id="WP_146854667.1">
    <property type="nucleotide sequence ID" value="NZ_BKAG01000054.1"/>
</dbReference>
<dbReference type="InterPro" id="IPR013096">
    <property type="entry name" value="Cupin_2"/>
</dbReference>
<evidence type="ECO:0000259" key="3">
    <source>
        <dbReference type="Pfam" id="PF07883"/>
    </source>
</evidence>
<dbReference type="AlphaFoldDB" id="A0A512MGY7"/>
<evidence type="ECO:0000256" key="2">
    <source>
        <dbReference type="SAM" id="MobiDB-lite"/>
    </source>
</evidence>
<dbReference type="SUPFAM" id="SSF51182">
    <property type="entry name" value="RmlC-like cupins"/>
    <property type="match status" value="1"/>
</dbReference>
<keyword evidence="5" id="KW-1185">Reference proteome</keyword>
<gene>
    <name evidence="4" type="ORF">BGE01nite_49020</name>
</gene>
<dbReference type="GO" id="GO:0046872">
    <property type="term" value="F:metal ion binding"/>
    <property type="evidence" value="ECO:0007669"/>
    <property type="project" value="UniProtKB-KW"/>
</dbReference>
<proteinExistence type="predicted"/>
<dbReference type="InterPro" id="IPR014710">
    <property type="entry name" value="RmlC-like_jellyroll"/>
</dbReference>
<protein>
    <recommendedName>
        <fullName evidence="3">Cupin type-2 domain-containing protein</fullName>
    </recommendedName>
</protein>
<accession>A0A512MGY7</accession>
<reference evidence="4 5" key="1">
    <citation type="submission" date="2019-07" db="EMBL/GenBank/DDBJ databases">
        <title>Whole genome shotgun sequence of Brevifollis gellanilyticus NBRC 108608.</title>
        <authorList>
            <person name="Hosoyama A."/>
            <person name="Uohara A."/>
            <person name="Ohji S."/>
            <person name="Ichikawa N."/>
        </authorList>
    </citation>
    <scope>NUCLEOTIDE SEQUENCE [LARGE SCALE GENOMIC DNA]</scope>
    <source>
        <strain evidence="4 5">NBRC 108608</strain>
    </source>
</reference>
<dbReference type="InterPro" id="IPR051610">
    <property type="entry name" value="GPI/OXD"/>
</dbReference>
<feature type="region of interest" description="Disordered" evidence="2">
    <location>
        <begin position="18"/>
        <end position="41"/>
    </location>
</feature>
<evidence type="ECO:0000313" key="5">
    <source>
        <dbReference type="Proteomes" id="UP000321577"/>
    </source>
</evidence>
<feature type="domain" description="Cupin type-2" evidence="3">
    <location>
        <begin position="26"/>
        <end position="96"/>
    </location>
</feature>
<dbReference type="Proteomes" id="UP000321577">
    <property type="component" value="Unassembled WGS sequence"/>
</dbReference>